<dbReference type="GO" id="GO:0008934">
    <property type="term" value="F:inositol monophosphate 1-phosphatase activity"/>
    <property type="evidence" value="ECO:0007669"/>
    <property type="project" value="TreeGrafter"/>
</dbReference>
<gene>
    <name evidence="2" type="ORF">NITGR_810001</name>
</gene>
<dbReference type="GO" id="GO:0046872">
    <property type="term" value="F:metal ion binding"/>
    <property type="evidence" value="ECO:0007669"/>
    <property type="project" value="UniProtKB-KW"/>
</dbReference>
<dbReference type="EMBL" id="CAQJ01000090">
    <property type="protein sequence ID" value="CCQ91772.1"/>
    <property type="molecule type" value="Genomic_DNA"/>
</dbReference>
<keyword evidence="1" id="KW-0479">Metal-binding</keyword>
<evidence type="ECO:0000256" key="1">
    <source>
        <dbReference type="PIRSR" id="PIRSR600760-2"/>
    </source>
</evidence>
<dbReference type="SUPFAM" id="SSF56655">
    <property type="entry name" value="Carbohydrate phosphatase"/>
    <property type="match status" value="1"/>
</dbReference>
<dbReference type="PRINTS" id="PR00377">
    <property type="entry name" value="IMPHPHTASES"/>
</dbReference>
<protein>
    <recommendedName>
        <fullName evidence="4">Inositol-phosphate phosphatase</fullName>
    </recommendedName>
</protein>
<dbReference type="InParanoid" id="M1ZE23"/>
<evidence type="ECO:0008006" key="4">
    <source>
        <dbReference type="Google" id="ProtNLM"/>
    </source>
</evidence>
<dbReference type="AlphaFoldDB" id="M1ZE23"/>
<comment type="caution">
    <text evidence="2">The sequence shown here is derived from an EMBL/GenBank/DDBJ whole genome shotgun (WGS) entry which is preliminary data.</text>
</comment>
<dbReference type="HOGENOM" id="CLU_1843004_0_0_0"/>
<feature type="binding site" evidence="1">
    <location>
        <position position="82"/>
    </location>
    <ligand>
        <name>Mg(2+)</name>
        <dbReference type="ChEBI" id="CHEBI:18420"/>
        <label>1</label>
        <note>catalytic</note>
    </ligand>
</feature>
<dbReference type="GO" id="GO:0006020">
    <property type="term" value="P:inositol metabolic process"/>
    <property type="evidence" value="ECO:0007669"/>
    <property type="project" value="TreeGrafter"/>
</dbReference>
<organism evidence="2 3">
    <name type="scientific">Nitrospina gracilis (strain 3/211)</name>
    <dbReference type="NCBI Taxonomy" id="1266370"/>
    <lineage>
        <taxon>Bacteria</taxon>
        <taxon>Pseudomonadati</taxon>
        <taxon>Nitrospinota/Tectimicrobiota group</taxon>
        <taxon>Nitrospinota</taxon>
        <taxon>Nitrospinia</taxon>
        <taxon>Nitrospinales</taxon>
        <taxon>Nitrospinaceae</taxon>
        <taxon>Nitrospina</taxon>
    </lineage>
</organism>
<dbReference type="PANTHER" id="PTHR20854:SF4">
    <property type="entry name" value="INOSITOL-1-MONOPHOSPHATASE-RELATED"/>
    <property type="match status" value="1"/>
</dbReference>
<keyword evidence="3" id="KW-1185">Reference proteome</keyword>
<name>M1ZE23_NITG3</name>
<keyword evidence="1" id="KW-0460">Magnesium</keyword>
<reference evidence="2 3" key="1">
    <citation type="journal article" date="2013" name="Front. Microbiol.">
        <title>The genome of Nitrospina gracilis illuminates the metabolism and evolution of the major marine nitrite oxidizer.</title>
        <authorList>
            <person name="Luecker S."/>
            <person name="Nowka B."/>
            <person name="Rattei T."/>
            <person name="Spieck E."/>
            <person name="and Daims H."/>
        </authorList>
    </citation>
    <scope>NUCLEOTIDE SEQUENCE [LARGE SCALE GENOMIC DNA]</scope>
    <source>
        <strain evidence="2 3">3/211</strain>
    </source>
</reference>
<dbReference type="Pfam" id="PF00459">
    <property type="entry name" value="Inositol_P"/>
    <property type="match status" value="1"/>
</dbReference>
<dbReference type="PANTHER" id="PTHR20854">
    <property type="entry name" value="INOSITOL MONOPHOSPHATASE"/>
    <property type="match status" value="1"/>
</dbReference>
<comment type="cofactor">
    <cofactor evidence="1">
        <name>Mg(2+)</name>
        <dbReference type="ChEBI" id="CHEBI:18420"/>
    </cofactor>
</comment>
<dbReference type="STRING" id="1266370.NITGR_810001"/>
<sequence>MQGEGAWCEGRRLRVSSESKLAQATVGTADAYCFRDTKQTRLLNSLHKTATLVRTYPDAFGHLMAIRGVLDVMVDPLAFVWDYAPIKILAQEAGGVFANFYGRKASIEEGTAIVGNTELVKQVRRLVTASTTTRRRSGP</sequence>
<dbReference type="Proteomes" id="UP000011704">
    <property type="component" value="Unassembled WGS sequence"/>
</dbReference>
<proteinExistence type="predicted"/>
<accession>M1ZE23</accession>
<dbReference type="InterPro" id="IPR000760">
    <property type="entry name" value="Inositol_monophosphatase-like"/>
</dbReference>
<evidence type="ECO:0000313" key="2">
    <source>
        <dbReference type="EMBL" id="CCQ91772.1"/>
    </source>
</evidence>
<dbReference type="Gene3D" id="3.40.190.80">
    <property type="match status" value="1"/>
</dbReference>
<evidence type="ECO:0000313" key="3">
    <source>
        <dbReference type="Proteomes" id="UP000011704"/>
    </source>
</evidence>
<dbReference type="GO" id="GO:0007165">
    <property type="term" value="P:signal transduction"/>
    <property type="evidence" value="ECO:0007669"/>
    <property type="project" value="TreeGrafter"/>
</dbReference>